<organism evidence="20 21">
    <name type="scientific">Syncephalastrum racemosum</name>
    <name type="common">Filamentous fungus</name>
    <dbReference type="NCBI Taxonomy" id="13706"/>
    <lineage>
        <taxon>Eukaryota</taxon>
        <taxon>Fungi</taxon>
        <taxon>Fungi incertae sedis</taxon>
        <taxon>Mucoromycota</taxon>
        <taxon>Mucoromycotina</taxon>
        <taxon>Mucoromycetes</taxon>
        <taxon>Mucorales</taxon>
        <taxon>Syncephalastraceae</taxon>
        <taxon>Syncephalastrum</taxon>
    </lineage>
</organism>
<comment type="catalytic activity">
    <reaction evidence="14">
        <text>a very long-chain fatty acid + ATP + CoA = a very long-chain fatty acyl-CoA + AMP + diphosphate</text>
        <dbReference type="Rhea" id="RHEA:54536"/>
        <dbReference type="ChEBI" id="CHEBI:30616"/>
        <dbReference type="ChEBI" id="CHEBI:33019"/>
        <dbReference type="ChEBI" id="CHEBI:57287"/>
        <dbReference type="ChEBI" id="CHEBI:58950"/>
        <dbReference type="ChEBI" id="CHEBI:138261"/>
        <dbReference type="ChEBI" id="CHEBI:456215"/>
    </reaction>
</comment>
<evidence type="ECO:0000256" key="6">
    <source>
        <dbReference type="ARBA" id="ARBA00022692"/>
    </source>
</evidence>
<comment type="similarity">
    <text evidence="2">Belongs to the ATP-dependent AMP-binding enzyme family.</text>
</comment>
<evidence type="ECO:0000259" key="19">
    <source>
        <dbReference type="Pfam" id="PF13193"/>
    </source>
</evidence>
<evidence type="ECO:0000256" key="16">
    <source>
        <dbReference type="ARBA" id="ARBA00068795"/>
    </source>
</evidence>
<accession>A0A1X2H8B3</accession>
<dbReference type="InterPro" id="IPR025110">
    <property type="entry name" value="AMP-bd_C"/>
</dbReference>
<keyword evidence="4" id="KW-1003">Cell membrane</keyword>
<dbReference type="SUPFAM" id="SSF56801">
    <property type="entry name" value="Acetyl-CoA synthetase-like"/>
    <property type="match status" value="1"/>
</dbReference>
<keyword evidence="11" id="KW-0472">Membrane</keyword>
<dbReference type="PANTHER" id="PTHR43107:SF15">
    <property type="entry name" value="FATTY ACID TRANSPORT PROTEIN 3, ISOFORM A"/>
    <property type="match status" value="1"/>
</dbReference>
<keyword evidence="9" id="KW-1133">Transmembrane helix</keyword>
<keyword evidence="12" id="KW-0576">Peroxisome</keyword>
<evidence type="ECO:0000256" key="7">
    <source>
        <dbReference type="ARBA" id="ARBA00022741"/>
    </source>
</evidence>
<name>A0A1X2H8B3_SYNRA</name>
<dbReference type="InterPro" id="IPR000873">
    <property type="entry name" value="AMP-dep_synth/lig_dom"/>
</dbReference>
<dbReference type="Gene3D" id="3.30.300.30">
    <property type="match status" value="1"/>
</dbReference>
<dbReference type="Proteomes" id="UP000242180">
    <property type="component" value="Unassembled WGS sequence"/>
</dbReference>
<reference evidence="20 21" key="1">
    <citation type="submission" date="2016-07" db="EMBL/GenBank/DDBJ databases">
        <title>Pervasive Adenine N6-methylation of Active Genes in Fungi.</title>
        <authorList>
            <consortium name="DOE Joint Genome Institute"/>
            <person name="Mondo S.J."/>
            <person name="Dannebaum R.O."/>
            <person name="Kuo R.C."/>
            <person name="Labutti K."/>
            <person name="Haridas S."/>
            <person name="Kuo A."/>
            <person name="Salamov A."/>
            <person name="Ahrendt S.R."/>
            <person name="Lipzen A."/>
            <person name="Sullivan W."/>
            <person name="Andreopoulos W.B."/>
            <person name="Clum A."/>
            <person name="Lindquist E."/>
            <person name="Daum C."/>
            <person name="Ramamoorthy G.K."/>
            <person name="Gryganskyi A."/>
            <person name="Culley D."/>
            <person name="Magnuson J.K."/>
            <person name="James T.Y."/>
            <person name="O'Malley M.A."/>
            <person name="Stajich J.E."/>
            <person name="Spatafora J.W."/>
            <person name="Visel A."/>
            <person name="Grigoriev I.V."/>
        </authorList>
    </citation>
    <scope>NUCLEOTIDE SEQUENCE [LARGE SCALE GENOMIC DNA]</scope>
    <source>
        <strain evidence="20 21">NRRL 2496</strain>
    </source>
</reference>
<dbReference type="EMBL" id="MCGN01000007">
    <property type="protein sequence ID" value="ORY94819.1"/>
    <property type="molecule type" value="Genomic_DNA"/>
</dbReference>
<evidence type="ECO:0000256" key="10">
    <source>
        <dbReference type="ARBA" id="ARBA00023055"/>
    </source>
</evidence>
<keyword evidence="7" id="KW-0547">Nucleotide-binding</keyword>
<keyword evidence="21" id="KW-1185">Reference proteome</keyword>
<dbReference type="InParanoid" id="A0A1X2H8B3"/>
<evidence type="ECO:0000256" key="1">
    <source>
        <dbReference type="ARBA" id="ARBA00004651"/>
    </source>
</evidence>
<evidence type="ECO:0000256" key="12">
    <source>
        <dbReference type="ARBA" id="ARBA00023140"/>
    </source>
</evidence>
<dbReference type="PROSITE" id="PS00455">
    <property type="entry name" value="AMP_BINDING"/>
    <property type="match status" value="1"/>
</dbReference>
<dbReference type="GO" id="GO:0005811">
    <property type="term" value="C:lipid droplet"/>
    <property type="evidence" value="ECO:0007669"/>
    <property type="project" value="TreeGrafter"/>
</dbReference>
<evidence type="ECO:0000256" key="5">
    <source>
        <dbReference type="ARBA" id="ARBA00022598"/>
    </source>
</evidence>
<evidence type="ECO:0000313" key="21">
    <source>
        <dbReference type="Proteomes" id="UP000242180"/>
    </source>
</evidence>
<keyword evidence="5" id="KW-0436">Ligase</keyword>
<evidence type="ECO:0000256" key="3">
    <source>
        <dbReference type="ARBA" id="ARBA00022448"/>
    </source>
</evidence>
<evidence type="ECO:0000256" key="2">
    <source>
        <dbReference type="ARBA" id="ARBA00006432"/>
    </source>
</evidence>
<evidence type="ECO:0000313" key="20">
    <source>
        <dbReference type="EMBL" id="ORY94819.1"/>
    </source>
</evidence>
<evidence type="ECO:0000256" key="11">
    <source>
        <dbReference type="ARBA" id="ARBA00023136"/>
    </source>
</evidence>
<keyword evidence="8" id="KW-0067">ATP-binding</keyword>
<keyword evidence="6" id="KW-0812">Transmembrane</keyword>
<proteinExistence type="inferred from homology"/>
<dbReference type="OrthoDB" id="288590at2759"/>
<dbReference type="GO" id="GO:0005524">
    <property type="term" value="F:ATP binding"/>
    <property type="evidence" value="ECO:0007669"/>
    <property type="project" value="UniProtKB-KW"/>
</dbReference>
<keyword evidence="10" id="KW-0445">Lipid transport</keyword>
<dbReference type="Pfam" id="PF00501">
    <property type="entry name" value="AMP-binding"/>
    <property type="match status" value="1"/>
</dbReference>
<keyword evidence="3" id="KW-0813">Transport</keyword>
<dbReference type="InterPro" id="IPR042099">
    <property type="entry name" value="ANL_N_sf"/>
</dbReference>
<dbReference type="STRING" id="13706.A0A1X2H8B3"/>
<dbReference type="Pfam" id="PF13193">
    <property type="entry name" value="AMP-binding_C"/>
    <property type="match status" value="1"/>
</dbReference>
<protein>
    <recommendedName>
        <fullName evidence="16">Very long-chain fatty acid transport protein</fullName>
    </recommendedName>
    <alternativeName>
        <fullName evidence="17">Very-long-chain acyl-CoA synthetase</fullName>
    </alternativeName>
</protein>
<dbReference type="OMA" id="IIHELYA"/>
<dbReference type="InterPro" id="IPR020845">
    <property type="entry name" value="AMP-binding_CS"/>
</dbReference>
<evidence type="ECO:0000256" key="14">
    <source>
        <dbReference type="ARBA" id="ARBA00051585"/>
    </source>
</evidence>
<comment type="caution">
    <text evidence="20">The sequence shown here is derived from an EMBL/GenBank/DDBJ whole genome shotgun (WGS) entry which is preliminary data.</text>
</comment>
<evidence type="ECO:0000256" key="13">
    <source>
        <dbReference type="ARBA" id="ARBA00046271"/>
    </source>
</evidence>
<dbReference type="FunFam" id="3.30.300.30:FF:000002">
    <property type="entry name" value="Long-chain fatty acid transport protein 1"/>
    <property type="match status" value="1"/>
</dbReference>
<evidence type="ECO:0000256" key="9">
    <source>
        <dbReference type="ARBA" id="ARBA00022989"/>
    </source>
</evidence>
<comment type="subcellular location">
    <subcellularLocation>
        <location evidence="1">Cell membrane</location>
        <topology evidence="1">Multi-pass membrane protein</topology>
    </subcellularLocation>
    <subcellularLocation>
        <location evidence="13">Peroxisome membrane</location>
    </subcellularLocation>
</comment>
<dbReference type="AlphaFoldDB" id="A0A1X2H8B3"/>
<dbReference type="PANTHER" id="PTHR43107">
    <property type="entry name" value="LONG-CHAIN FATTY ACID TRANSPORT PROTEIN"/>
    <property type="match status" value="1"/>
</dbReference>
<feature type="domain" description="AMP-binding enzyme C-terminal" evidence="19">
    <location>
        <begin position="511"/>
        <end position="585"/>
    </location>
</feature>
<comment type="function">
    <text evidence="15">Acyl-CoA synthetase required for both the import of long chain fatty acids (LCFAs) (C14-C18) and the activation very long chain fatty acids (VLCFAs) (C20-C26) by esterification of the fatty acids into metabolically active CoA-thioesters for subsequent degradation or incorporation into phospholipids. The transport and fatty acyl-CoA synthetase activities are genetically separable and are thus independent activities. Esterifies VLCFAs in the peroxisome matrix. The VLCFAs are actively transported into peroxisomes by a PXA1-PXA2 heterodimeric transporter in the peroxisomal membrane.</text>
</comment>
<gene>
    <name evidence="20" type="ORF">BCR43DRAFT_476707</name>
</gene>
<dbReference type="GO" id="GO:0005324">
    <property type="term" value="F:long-chain fatty acid transmembrane transporter activity"/>
    <property type="evidence" value="ECO:0007669"/>
    <property type="project" value="TreeGrafter"/>
</dbReference>
<dbReference type="GO" id="GO:0009898">
    <property type="term" value="C:cytoplasmic side of plasma membrane"/>
    <property type="evidence" value="ECO:0007669"/>
    <property type="project" value="TreeGrafter"/>
</dbReference>
<evidence type="ECO:0000259" key="18">
    <source>
        <dbReference type="Pfam" id="PF00501"/>
    </source>
</evidence>
<dbReference type="FunFam" id="3.40.50.12780:FF:000019">
    <property type="entry name" value="Long-chain fatty acid transporter"/>
    <property type="match status" value="1"/>
</dbReference>
<dbReference type="GO" id="GO:0005778">
    <property type="term" value="C:peroxisomal membrane"/>
    <property type="evidence" value="ECO:0007669"/>
    <property type="project" value="UniProtKB-SubCell"/>
</dbReference>
<evidence type="ECO:0000256" key="17">
    <source>
        <dbReference type="ARBA" id="ARBA00078285"/>
    </source>
</evidence>
<dbReference type="InterPro" id="IPR045851">
    <property type="entry name" value="AMP-bd_C_sf"/>
</dbReference>
<feature type="domain" description="AMP-dependent synthetase/ligase" evidence="18">
    <location>
        <begin position="57"/>
        <end position="389"/>
    </location>
</feature>
<evidence type="ECO:0000256" key="4">
    <source>
        <dbReference type="ARBA" id="ARBA00022475"/>
    </source>
</evidence>
<dbReference type="Gene3D" id="3.40.50.12780">
    <property type="entry name" value="N-terminal domain of ligase-like"/>
    <property type="match status" value="1"/>
</dbReference>
<dbReference type="GO" id="GO:0044539">
    <property type="term" value="P:long-chain fatty acid import into cell"/>
    <property type="evidence" value="ECO:0007669"/>
    <property type="project" value="TreeGrafter"/>
</dbReference>
<dbReference type="GO" id="GO:0004467">
    <property type="term" value="F:long-chain fatty acid-CoA ligase activity"/>
    <property type="evidence" value="ECO:0007669"/>
    <property type="project" value="TreeGrafter"/>
</dbReference>
<evidence type="ECO:0000256" key="8">
    <source>
        <dbReference type="ARBA" id="ARBA00022840"/>
    </source>
</evidence>
<sequence>MSEAFAVGALGLLGSMYVDAKLGLSDESRTIRSAITSLLKLVVKSRRNKMHVYYRLKENAQSIPDKVCLVFEDRAYTYSELVKASNRLANYLLAHNVKPKDVVCMMYSNTPSFLITYWAISQIGAVPALINYNLRAEPLLHCVRVAKCSAFLFEPQYVEQVDEIADALQNELNLSPIAYDEFELSASPNYEAVNQELLAQKGYTDMDTDERLLVLQEPSEAAVLVYTSGTTGMPKAAINSHLRLNLIMWFNYSNLSVESNDVFYCTLPLYHATGLFTSTFTSLYAGSTLALSRKFSASSFWDDCVKYDVTIFHYIGEMCRYLVNRQPHPLENKHNVRLMYGNGMRPDVWKQVRERFNVPVICEFYGATEGLGGFMNFNKGEYGLGAIGRMGLLARLRQLLKRDVVFIKIDPITEEPFRGKDGFCVECAVNEPGEFLNKLDPDSQLKFNGYYGNKEATEKKILRNAFQKGDMYFRSGDLLRQNEEGLIYFCDRLGDTFRWKSENVSTTEVTHVVSMFPGVAEANVYGVLVPKHDGRAGMVSLVLKPEVKQVDFEALYALLASELPRYAIPVFIRLLPSMNSTGTFKQQKVGLRNEGIDLDKIPADQQPIYWLQGKTYVPFTHEDYARLARGASSL</sequence>
<evidence type="ECO:0000256" key="15">
    <source>
        <dbReference type="ARBA" id="ARBA00060276"/>
    </source>
</evidence>